<keyword evidence="3" id="KW-1185">Reference proteome</keyword>
<dbReference type="EMBL" id="JBHUOX010000001">
    <property type="protein sequence ID" value="MFD2998784.1"/>
    <property type="molecule type" value="Genomic_DNA"/>
</dbReference>
<evidence type="ECO:0000256" key="1">
    <source>
        <dbReference type="SAM" id="SignalP"/>
    </source>
</evidence>
<keyword evidence="1" id="KW-0732">Signal</keyword>
<dbReference type="Proteomes" id="UP001597641">
    <property type="component" value="Unassembled WGS sequence"/>
</dbReference>
<reference evidence="3" key="1">
    <citation type="journal article" date="2019" name="Int. J. Syst. Evol. Microbiol.">
        <title>The Global Catalogue of Microorganisms (GCM) 10K type strain sequencing project: providing services to taxonomists for standard genome sequencing and annotation.</title>
        <authorList>
            <consortium name="The Broad Institute Genomics Platform"/>
            <consortium name="The Broad Institute Genome Sequencing Center for Infectious Disease"/>
            <person name="Wu L."/>
            <person name="Ma J."/>
        </authorList>
    </citation>
    <scope>NUCLEOTIDE SEQUENCE [LARGE SCALE GENOMIC DNA]</scope>
    <source>
        <strain evidence="3">KCTC 23984</strain>
    </source>
</reference>
<feature type="signal peptide" evidence="1">
    <location>
        <begin position="1"/>
        <end position="17"/>
    </location>
</feature>
<evidence type="ECO:0000313" key="2">
    <source>
        <dbReference type="EMBL" id="MFD2998784.1"/>
    </source>
</evidence>
<comment type="caution">
    <text evidence="2">The sequence shown here is derived from an EMBL/GenBank/DDBJ whole genome shotgun (WGS) entry which is preliminary data.</text>
</comment>
<gene>
    <name evidence="2" type="ORF">ACFS7Z_00300</name>
</gene>
<dbReference type="RefSeq" id="WP_377479120.1">
    <property type="nucleotide sequence ID" value="NZ_JBHUOX010000001.1"/>
</dbReference>
<evidence type="ECO:0000313" key="3">
    <source>
        <dbReference type="Proteomes" id="UP001597641"/>
    </source>
</evidence>
<proteinExistence type="predicted"/>
<feature type="chain" id="PRO_5047463368" evidence="1">
    <location>
        <begin position="18"/>
        <end position="207"/>
    </location>
</feature>
<accession>A0ABW6BLM4</accession>
<name>A0ABW6BLM4_9BACT</name>
<protein>
    <submittedName>
        <fullName evidence="2">Uncharacterized protein</fullName>
    </submittedName>
</protein>
<sequence>MKKLKLLLLLMACTALSYGQKVEFAGQLNTGVAKFGGESAARTTVIDYYTLDNSWNRIGNPFGKRFALSYGASLQVQRVTGNNFVIGAQAGAEVLRNRISIDKVYVQDAVYSSYIELKEVSGKSVVKNSFINVHPYLGYRKSIGAVDFDVNVGPDIGFGLSSSEKAVAMTDDGTEYTIDKERTKPETDVRARLGLAAYYRQFGISTS</sequence>
<organism evidence="2 3">
    <name type="scientific">Pontibacter toksunensis</name>
    <dbReference type="NCBI Taxonomy" id="1332631"/>
    <lineage>
        <taxon>Bacteria</taxon>
        <taxon>Pseudomonadati</taxon>
        <taxon>Bacteroidota</taxon>
        <taxon>Cytophagia</taxon>
        <taxon>Cytophagales</taxon>
        <taxon>Hymenobacteraceae</taxon>
        <taxon>Pontibacter</taxon>
    </lineage>
</organism>